<evidence type="ECO:0000256" key="1">
    <source>
        <dbReference type="SAM" id="MobiDB-lite"/>
    </source>
</evidence>
<proteinExistence type="predicted"/>
<feature type="region of interest" description="Disordered" evidence="1">
    <location>
        <begin position="236"/>
        <end position="296"/>
    </location>
</feature>
<comment type="caution">
    <text evidence="3">The sequence shown here is derived from an EMBL/GenBank/DDBJ whole genome shotgun (WGS) entry which is preliminary data.</text>
</comment>
<dbReference type="PANTHER" id="PTHR33437">
    <property type="entry name" value="OS06G0361200 PROTEIN"/>
    <property type="match status" value="1"/>
</dbReference>
<gene>
    <name evidence="3" type="ORF">Sradi_6128900</name>
</gene>
<dbReference type="EMBL" id="JACGWJ010000028">
    <property type="protein sequence ID" value="KAL0307116.1"/>
    <property type="molecule type" value="Genomic_DNA"/>
</dbReference>
<dbReference type="PANTHER" id="PTHR33437:SF2">
    <property type="entry name" value="OS06G0361200 PROTEIN"/>
    <property type="match status" value="1"/>
</dbReference>
<feature type="compositionally biased region" description="Basic and acidic residues" evidence="1">
    <location>
        <begin position="236"/>
        <end position="248"/>
    </location>
</feature>
<feature type="domain" description="Retrotransposon gag" evidence="2">
    <location>
        <begin position="114"/>
        <end position="196"/>
    </location>
</feature>
<organism evidence="3">
    <name type="scientific">Sesamum radiatum</name>
    <name type="common">Black benniseed</name>
    <dbReference type="NCBI Taxonomy" id="300843"/>
    <lineage>
        <taxon>Eukaryota</taxon>
        <taxon>Viridiplantae</taxon>
        <taxon>Streptophyta</taxon>
        <taxon>Embryophyta</taxon>
        <taxon>Tracheophyta</taxon>
        <taxon>Spermatophyta</taxon>
        <taxon>Magnoliopsida</taxon>
        <taxon>eudicotyledons</taxon>
        <taxon>Gunneridae</taxon>
        <taxon>Pentapetalae</taxon>
        <taxon>asterids</taxon>
        <taxon>lamiids</taxon>
        <taxon>Lamiales</taxon>
        <taxon>Pedaliaceae</taxon>
        <taxon>Sesamum</taxon>
    </lineage>
</organism>
<dbReference type="Pfam" id="PF03732">
    <property type="entry name" value="Retrotrans_gag"/>
    <property type="match status" value="1"/>
</dbReference>
<evidence type="ECO:0000259" key="2">
    <source>
        <dbReference type="Pfam" id="PF03732"/>
    </source>
</evidence>
<name>A0AAW2KLP8_SESRA</name>
<accession>A0AAW2KLP8</accession>
<dbReference type="AlphaFoldDB" id="A0AAW2KLP8"/>
<dbReference type="InterPro" id="IPR005162">
    <property type="entry name" value="Retrotrans_gag_dom"/>
</dbReference>
<evidence type="ECO:0000313" key="3">
    <source>
        <dbReference type="EMBL" id="KAL0307116.1"/>
    </source>
</evidence>
<reference evidence="3" key="2">
    <citation type="journal article" date="2024" name="Plant">
        <title>Genomic evolution and insights into agronomic trait innovations of Sesamum species.</title>
        <authorList>
            <person name="Miao H."/>
            <person name="Wang L."/>
            <person name="Qu L."/>
            <person name="Liu H."/>
            <person name="Sun Y."/>
            <person name="Le M."/>
            <person name="Wang Q."/>
            <person name="Wei S."/>
            <person name="Zheng Y."/>
            <person name="Lin W."/>
            <person name="Duan Y."/>
            <person name="Cao H."/>
            <person name="Xiong S."/>
            <person name="Wang X."/>
            <person name="Wei L."/>
            <person name="Li C."/>
            <person name="Ma Q."/>
            <person name="Ju M."/>
            <person name="Zhao R."/>
            <person name="Li G."/>
            <person name="Mu C."/>
            <person name="Tian Q."/>
            <person name="Mei H."/>
            <person name="Zhang T."/>
            <person name="Gao T."/>
            <person name="Zhang H."/>
        </authorList>
    </citation>
    <scope>NUCLEOTIDE SEQUENCE</scope>
    <source>
        <strain evidence="3">G02</strain>
    </source>
</reference>
<reference evidence="3" key="1">
    <citation type="submission" date="2020-06" db="EMBL/GenBank/DDBJ databases">
        <authorList>
            <person name="Li T."/>
            <person name="Hu X."/>
            <person name="Zhang T."/>
            <person name="Song X."/>
            <person name="Zhang H."/>
            <person name="Dai N."/>
            <person name="Sheng W."/>
            <person name="Hou X."/>
            <person name="Wei L."/>
        </authorList>
    </citation>
    <scope>NUCLEOTIDE SEQUENCE</scope>
    <source>
        <strain evidence="3">G02</strain>
        <tissue evidence="3">Leaf</tissue>
    </source>
</reference>
<sequence length="296" mass="33529">MSKKLKESFQMSPLAEYVEKNLCSSTYASEGDAKYSPPSSPRFVSSYSLTMNVAPVDNVDASHVMEKQVEAHDEVEAPMKQHYTEKDKSTKKFQISSDGLILVDQLKEFIEGTIKSNAFDWYTDLEAGSIDGWKQLEQEFIIRSYSTRQTVSMVELTNLSERKEEPVVDYINGWRNLSHNCKDRLSEASTIEMCIKACRGPRYILQGILPKSFKELTTRAHDMELYIATSGFEGPLVHEPRRTNEKQQLKNGGKPYSEAPSKESMAVNKVSFKLKSTAKNSAAPMNNAPYKKPRKN</sequence>
<protein>
    <recommendedName>
        <fullName evidence="2">Retrotransposon gag domain-containing protein</fullName>
    </recommendedName>
</protein>